<dbReference type="Pfam" id="PF04542">
    <property type="entry name" value="Sigma70_r2"/>
    <property type="match status" value="1"/>
</dbReference>
<keyword evidence="9" id="KW-1185">Reference proteome</keyword>
<dbReference type="InterPro" id="IPR014284">
    <property type="entry name" value="RNA_pol_sigma-70_dom"/>
</dbReference>
<dbReference type="SMART" id="SM00248">
    <property type="entry name" value="ANK"/>
    <property type="match status" value="1"/>
</dbReference>
<dbReference type="PROSITE" id="PS50297">
    <property type="entry name" value="ANK_REP_REGION"/>
    <property type="match status" value="1"/>
</dbReference>
<dbReference type="CDD" id="cd06171">
    <property type="entry name" value="Sigma70_r4"/>
    <property type="match status" value="1"/>
</dbReference>
<protein>
    <submittedName>
        <fullName evidence="8">Sigma-70 family RNA polymerase sigma factor</fullName>
    </submittedName>
</protein>
<dbReference type="NCBIfam" id="TIGR02937">
    <property type="entry name" value="sigma70-ECF"/>
    <property type="match status" value="1"/>
</dbReference>
<dbReference type="InterPro" id="IPR036388">
    <property type="entry name" value="WH-like_DNA-bd_sf"/>
</dbReference>
<dbReference type="Proteomes" id="UP001589789">
    <property type="component" value="Unassembled WGS sequence"/>
</dbReference>
<dbReference type="SUPFAM" id="SSF48403">
    <property type="entry name" value="Ankyrin repeat"/>
    <property type="match status" value="1"/>
</dbReference>
<feature type="region of interest" description="Disordered" evidence="6">
    <location>
        <begin position="108"/>
        <end position="153"/>
    </location>
</feature>
<name>A0ABV6IX22_9PROT</name>
<dbReference type="Pfam" id="PF04545">
    <property type="entry name" value="Sigma70_r4"/>
    <property type="match status" value="1"/>
</dbReference>
<evidence type="ECO:0000256" key="3">
    <source>
        <dbReference type="ARBA" id="ARBA00023125"/>
    </source>
</evidence>
<comment type="caution">
    <text evidence="8">The sequence shown here is derived from an EMBL/GenBank/DDBJ whole genome shotgun (WGS) entry which is preliminary data.</text>
</comment>
<proteinExistence type="predicted"/>
<accession>A0ABV6IX22</accession>
<keyword evidence="1" id="KW-0805">Transcription regulation</keyword>
<dbReference type="PROSITE" id="PS50088">
    <property type="entry name" value="ANK_REPEAT"/>
    <property type="match status" value="1"/>
</dbReference>
<dbReference type="InterPro" id="IPR013325">
    <property type="entry name" value="RNA_pol_sigma_r2"/>
</dbReference>
<dbReference type="RefSeq" id="WP_377054297.1">
    <property type="nucleotide sequence ID" value="NZ_JBHLVZ010000081.1"/>
</dbReference>
<dbReference type="PANTHER" id="PTHR30603">
    <property type="entry name" value="RNA POLYMERASE SIGMA FACTOR RPO"/>
    <property type="match status" value="1"/>
</dbReference>
<dbReference type="SUPFAM" id="SSF88946">
    <property type="entry name" value="Sigma2 domain of RNA polymerase sigma factors"/>
    <property type="match status" value="1"/>
</dbReference>
<evidence type="ECO:0000256" key="5">
    <source>
        <dbReference type="PROSITE-ProRule" id="PRU00023"/>
    </source>
</evidence>
<organism evidence="8 9">
    <name type="scientific">Muricoccus vinaceus</name>
    <dbReference type="NCBI Taxonomy" id="424704"/>
    <lineage>
        <taxon>Bacteria</taxon>
        <taxon>Pseudomonadati</taxon>
        <taxon>Pseudomonadota</taxon>
        <taxon>Alphaproteobacteria</taxon>
        <taxon>Acetobacterales</taxon>
        <taxon>Roseomonadaceae</taxon>
        <taxon>Muricoccus</taxon>
    </lineage>
</organism>
<evidence type="ECO:0000256" key="6">
    <source>
        <dbReference type="SAM" id="MobiDB-lite"/>
    </source>
</evidence>
<dbReference type="PROSITE" id="PS00716">
    <property type="entry name" value="SIGMA70_2"/>
    <property type="match status" value="1"/>
</dbReference>
<feature type="repeat" description="ANK" evidence="5">
    <location>
        <begin position="39"/>
        <end position="71"/>
    </location>
</feature>
<keyword evidence="3" id="KW-0238">DNA-binding</keyword>
<dbReference type="InterPro" id="IPR007630">
    <property type="entry name" value="RNA_pol_sigma70_r4"/>
</dbReference>
<keyword evidence="2" id="KW-0731">Sigma factor</keyword>
<dbReference type="InterPro" id="IPR013324">
    <property type="entry name" value="RNA_pol_sigma_r3/r4-like"/>
</dbReference>
<evidence type="ECO:0000256" key="2">
    <source>
        <dbReference type="ARBA" id="ARBA00023082"/>
    </source>
</evidence>
<evidence type="ECO:0000313" key="8">
    <source>
        <dbReference type="EMBL" id="MFC0388155.1"/>
    </source>
</evidence>
<evidence type="ECO:0000256" key="4">
    <source>
        <dbReference type="ARBA" id="ARBA00023163"/>
    </source>
</evidence>
<keyword evidence="5" id="KW-0040">ANK repeat</keyword>
<dbReference type="InterPro" id="IPR002110">
    <property type="entry name" value="Ankyrin_rpt"/>
</dbReference>
<evidence type="ECO:0000313" key="9">
    <source>
        <dbReference type="Proteomes" id="UP001589789"/>
    </source>
</evidence>
<evidence type="ECO:0000259" key="7">
    <source>
        <dbReference type="PROSITE" id="PS00716"/>
    </source>
</evidence>
<dbReference type="Gene3D" id="1.10.10.10">
    <property type="entry name" value="Winged helix-like DNA-binding domain superfamily/Winged helix DNA-binding domain"/>
    <property type="match status" value="2"/>
</dbReference>
<evidence type="ECO:0000256" key="1">
    <source>
        <dbReference type="ARBA" id="ARBA00023015"/>
    </source>
</evidence>
<dbReference type="SUPFAM" id="SSF88659">
    <property type="entry name" value="Sigma3 and sigma4 domains of RNA polymerase sigma factors"/>
    <property type="match status" value="2"/>
</dbReference>
<feature type="domain" description="RNA polymerase sigma-70" evidence="7">
    <location>
        <begin position="786"/>
        <end position="812"/>
    </location>
</feature>
<dbReference type="Gene3D" id="1.20.120.1810">
    <property type="match status" value="1"/>
</dbReference>
<reference evidence="8 9" key="1">
    <citation type="submission" date="2024-09" db="EMBL/GenBank/DDBJ databases">
        <authorList>
            <person name="Sun Q."/>
            <person name="Mori K."/>
        </authorList>
    </citation>
    <scope>NUCLEOTIDE SEQUENCE [LARGE SCALE GENOMIC DNA]</scope>
    <source>
        <strain evidence="8 9">CCM 7468</strain>
    </source>
</reference>
<dbReference type="EMBL" id="JBHLVZ010000081">
    <property type="protein sequence ID" value="MFC0388155.1"/>
    <property type="molecule type" value="Genomic_DNA"/>
</dbReference>
<dbReference type="InterPro" id="IPR000943">
    <property type="entry name" value="RNA_pol_sigma70"/>
</dbReference>
<dbReference type="InterPro" id="IPR007627">
    <property type="entry name" value="RNA_pol_sigma70_r2"/>
</dbReference>
<dbReference type="PRINTS" id="PR00046">
    <property type="entry name" value="SIGMA70FCT"/>
</dbReference>
<dbReference type="Gene3D" id="1.25.40.20">
    <property type="entry name" value="Ankyrin repeat-containing domain"/>
    <property type="match status" value="1"/>
</dbReference>
<dbReference type="Pfam" id="PF12796">
    <property type="entry name" value="Ank_2"/>
    <property type="match status" value="1"/>
</dbReference>
<sequence length="826" mass="89690">MSKEASLSTLFRLTLASGVPAAVAFHLKRGAPLNGRDGKGRSPLILAAMRGHAEVCRLLLEAGADTATRDDADQDALTAAQSAGHSPVVALISRYQSASAASIFEQAPPSEIRRCEPSQECTANPELPDSPRVLSEGDRPCSGSSPEADNVPAATLPALDTEAASTDPIETIEENHTAEIADEWIVDDGAQTAAPPAEETPEVEIVASQATVAAPPFLAEPSSAAAGPSAADRQWEPELEPLLLISAIGVERAAAALDAQLTSHTASIPDQDWADTDLDLPGVAPTWLALFAEGFDGHRAVVHLLEAAFRHGWVPEEALDDLTVHAATRGKEEAATVALRAALSDLGVLVEREHALDLSRDADDDPAAGSSFLHRSDIADTLELLDGMAGALPDAESLLLEEASRARIPSASEEVRLFRELASARRDMLKLAAPCASTPATLQSWADRLDAGLLVPREVSDVDWTAVEEDVDDSSNQFREEDSSAAKELAARLREAAQRDVDAGDIVRSLSAMALTTRRLLELAEGALPKGRRSAPRRRKEPNCIGENTPQGLHLLRRVTASLQASGSETTIESALERYLVLREMIVKANLRRIVWHARRYARPAVPFLDLVQEGQIALLRAIDKYDVERGLRFGTYATWWIRQSMSRCTQDTGRTVRVPVHLLERMAKTRRHADAFRVKHGFEPSVLDLAQVTELDVRAVERALAAEREIMPLEEAAGLSAVADQELGLTREACVPELIDTETPLATVLQNDLRLALLEALQKLDQRAARILDLRFGITDGHPLTLEEVGQSYRVTRERIRQIEAKALDRLPRHLPSRHFESMVP</sequence>
<dbReference type="InterPro" id="IPR036770">
    <property type="entry name" value="Ankyrin_rpt-contain_sf"/>
</dbReference>
<dbReference type="InterPro" id="IPR050239">
    <property type="entry name" value="Sigma-70_RNA_pol_init_factors"/>
</dbReference>
<keyword evidence="4" id="KW-0804">Transcription</keyword>
<dbReference type="PANTHER" id="PTHR30603:SF60">
    <property type="entry name" value="RNA POLYMERASE SIGMA FACTOR RPOD"/>
    <property type="match status" value="1"/>
</dbReference>
<gene>
    <name evidence="8" type="ORF">ACFFIC_21835</name>
</gene>